<sequence>MATRSITKPRAENPDEPPARTRILDAAFSAFMESGFAATSTLEIATRARVSKRELYALVGSKQEMLAACIRERAKRLQMPEGMPEPHDRETLSRTLKTFATQLLREISDPTVVAVFRLAIAEAVRAPEVAQALNVTGIEPSRAALRAIMTRARSAGLLGGDPDVMAEQFAGLVWGNSMTGLLLRVAERPSASEIARRVTEATAAFLKLYPQGDGDLTSQGCP</sequence>
<dbReference type="Pfam" id="PF14246">
    <property type="entry name" value="TetR_C_7"/>
    <property type="match status" value="1"/>
</dbReference>
<dbReference type="SUPFAM" id="SSF46689">
    <property type="entry name" value="Homeodomain-like"/>
    <property type="match status" value="1"/>
</dbReference>
<name>A0A1M6RWH2_9BRAD</name>
<dbReference type="RefSeq" id="WP_079539111.1">
    <property type="nucleotide sequence ID" value="NZ_LT670844.1"/>
</dbReference>
<accession>A0A1M6RWH2</accession>
<reference evidence="4 5" key="1">
    <citation type="submission" date="2016-11" db="EMBL/GenBank/DDBJ databases">
        <authorList>
            <person name="Jaros S."/>
            <person name="Januszkiewicz K."/>
            <person name="Wedrychowicz H."/>
        </authorList>
    </citation>
    <scope>NUCLEOTIDE SEQUENCE [LARGE SCALE GENOMIC DNA]</scope>
    <source>
        <strain evidence="4 5">GAS499</strain>
    </source>
</reference>
<dbReference type="InterPro" id="IPR001647">
    <property type="entry name" value="HTH_TetR"/>
</dbReference>
<feature type="domain" description="HTH tetR-type" evidence="3">
    <location>
        <begin position="17"/>
        <end position="77"/>
    </location>
</feature>
<evidence type="ECO:0000259" key="3">
    <source>
        <dbReference type="PROSITE" id="PS50977"/>
    </source>
</evidence>
<organism evidence="4 5">
    <name type="scientific">Bradyrhizobium lablabi</name>
    <dbReference type="NCBI Taxonomy" id="722472"/>
    <lineage>
        <taxon>Bacteria</taxon>
        <taxon>Pseudomonadati</taxon>
        <taxon>Pseudomonadota</taxon>
        <taxon>Alphaproteobacteria</taxon>
        <taxon>Hyphomicrobiales</taxon>
        <taxon>Nitrobacteraceae</taxon>
        <taxon>Bradyrhizobium</taxon>
    </lineage>
</organism>
<protein>
    <submittedName>
        <fullName evidence="4">Transcriptional regulator, TetR family</fullName>
    </submittedName>
</protein>
<dbReference type="EMBL" id="LT670844">
    <property type="protein sequence ID" value="SHK36895.1"/>
    <property type="molecule type" value="Genomic_DNA"/>
</dbReference>
<evidence type="ECO:0000256" key="2">
    <source>
        <dbReference type="PROSITE-ProRule" id="PRU00335"/>
    </source>
</evidence>
<dbReference type="PRINTS" id="PR00455">
    <property type="entry name" value="HTHTETR"/>
</dbReference>
<evidence type="ECO:0000313" key="5">
    <source>
        <dbReference type="Proteomes" id="UP000189935"/>
    </source>
</evidence>
<dbReference type="SUPFAM" id="SSF48498">
    <property type="entry name" value="Tetracyclin repressor-like, C-terminal domain"/>
    <property type="match status" value="1"/>
</dbReference>
<evidence type="ECO:0000313" key="4">
    <source>
        <dbReference type="EMBL" id="SHK36895.1"/>
    </source>
</evidence>
<dbReference type="GO" id="GO:0000976">
    <property type="term" value="F:transcription cis-regulatory region binding"/>
    <property type="evidence" value="ECO:0007669"/>
    <property type="project" value="TreeGrafter"/>
</dbReference>
<dbReference type="Gene3D" id="1.10.10.60">
    <property type="entry name" value="Homeodomain-like"/>
    <property type="match status" value="1"/>
</dbReference>
<dbReference type="InterPro" id="IPR050109">
    <property type="entry name" value="HTH-type_TetR-like_transc_reg"/>
</dbReference>
<dbReference type="Pfam" id="PF00440">
    <property type="entry name" value="TetR_N"/>
    <property type="match status" value="1"/>
</dbReference>
<dbReference type="InterPro" id="IPR036271">
    <property type="entry name" value="Tet_transcr_reg_TetR-rel_C_sf"/>
</dbReference>
<dbReference type="PANTHER" id="PTHR30055">
    <property type="entry name" value="HTH-TYPE TRANSCRIPTIONAL REGULATOR RUTR"/>
    <property type="match status" value="1"/>
</dbReference>
<dbReference type="Proteomes" id="UP000189935">
    <property type="component" value="Chromosome I"/>
</dbReference>
<dbReference type="PROSITE" id="PS50977">
    <property type="entry name" value="HTH_TETR_2"/>
    <property type="match status" value="1"/>
</dbReference>
<dbReference type="InterPro" id="IPR039536">
    <property type="entry name" value="TetR_C_Proteobacteria"/>
</dbReference>
<feature type="DNA-binding region" description="H-T-H motif" evidence="2">
    <location>
        <begin position="40"/>
        <end position="59"/>
    </location>
</feature>
<dbReference type="GO" id="GO:0003700">
    <property type="term" value="F:DNA-binding transcription factor activity"/>
    <property type="evidence" value="ECO:0007669"/>
    <property type="project" value="TreeGrafter"/>
</dbReference>
<dbReference type="Gene3D" id="1.10.357.10">
    <property type="entry name" value="Tetracycline Repressor, domain 2"/>
    <property type="match status" value="1"/>
</dbReference>
<proteinExistence type="predicted"/>
<dbReference type="InterPro" id="IPR009057">
    <property type="entry name" value="Homeodomain-like_sf"/>
</dbReference>
<keyword evidence="1 2" id="KW-0238">DNA-binding</keyword>
<gene>
    <name evidence="4" type="ORF">SAMN05444159_3091</name>
</gene>
<dbReference type="PANTHER" id="PTHR30055:SF146">
    <property type="entry name" value="HTH-TYPE TRANSCRIPTIONAL DUAL REGULATOR CECR"/>
    <property type="match status" value="1"/>
</dbReference>
<dbReference type="OrthoDB" id="7914379at2"/>
<evidence type="ECO:0000256" key="1">
    <source>
        <dbReference type="ARBA" id="ARBA00023125"/>
    </source>
</evidence>
<dbReference type="AlphaFoldDB" id="A0A1M6RWH2"/>